<accession>A0AAV9CII2</accession>
<keyword evidence="1" id="KW-0106">Calcium</keyword>
<evidence type="ECO:0000256" key="1">
    <source>
        <dbReference type="ARBA" id="ARBA00022837"/>
    </source>
</evidence>
<reference evidence="3" key="1">
    <citation type="journal article" date="2023" name="Nat. Commun.">
        <title>Diploid and tetraploid genomes of Acorus and the evolution of monocots.</title>
        <authorList>
            <person name="Ma L."/>
            <person name="Liu K.W."/>
            <person name="Li Z."/>
            <person name="Hsiao Y.Y."/>
            <person name="Qi Y."/>
            <person name="Fu T."/>
            <person name="Tang G.D."/>
            <person name="Zhang D."/>
            <person name="Sun W.H."/>
            <person name="Liu D.K."/>
            <person name="Li Y."/>
            <person name="Chen G.Z."/>
            <person name="Liu X.D."/>
            <person name="Liao X.Y."/>
            <person name="Jiang Y.T."/>
            <person name="Yu X."/>
            <person name="Hao Y."/>
            <person name="Huang J."/>
            <person name="Zhao X.W."/>
            <person name="Ke S."/>
            <person name="Chen Y.Y."/>
            <person name="Wu W.L."/>
            <person name="Hsu J.L."/>
            <person name="Lin Y.F."/>
            <person name="Huang M.D."/>
            <person name="Li C.Y."/>
            <person name="Huang L."/>
            <person name="Wang Z.W."/>
            <person name="Zhao X."/>
            <person name="Zhong W.Y."/>
            <person name="Peng D.H."/>
            <person name="Ahmad S."/>
            <person name="Lan S."/>
            <person name="Zhang J.S."/>
            <person name="Tsai W.C."/>
            <person name="Van de Peer Y."/>
            <person name="Liu Z.J."/>
        </authorList>
    </citation>
    <scope>NUCLEOTIDE SEQUENCE</scope>
    <source>
        <strain evidence="3">CP</strain>
    </source>
</reference>
<comment type="caution">
    <text evidence="3">The sequence shown here is derived from an EMBL/GenBank/DDBJ whole genome shotgun (WGS) entry which is preliminary data.</text>
</comment>
<dbReference type="AlphaFoldDB" id="A0AAV9CII2"/>
<dbReference type="InterPro" id="IPR011992">
    <property type="entry name" value="EF-hand-dom_pair"/>
</dbReference>
<dbReference type="PROSITE" id="PS00018">
    <property type="entry name" value="EF_HAND_1"/>
    <property type="match status" value="1"/>
</dbReference>
<sequence>MVIPPYTPNDTTHISMKRFKALLKEVDVNGDGRINMHELSEFLLRLGLSNPRWRALLLMRQVDTNGNHTIEGKFEMKILIKHLRELWGIVIS</sequence>
<evidence type="ECO:0000313" key="4">
    <source>
        <dbReference type="Proteomes" id="UP001180020"/>
    </source>
</evidence>
<name>A0AAV9CII2_ACOCL</name>
<gene>
    <name evidence="3" type="ORF">QJS10_CPB19g01736</name>
</gene>
<evidence type="ECO:0000313" key="3">
    <source>
        <dbReference type="EMBL" id="KAK1288715.1"/>
    </source>
</evidence>
<protein>
    <recommendedName>
        <fullName evidence="2">EF-hand domain-containing protein</fullName>
    </recommendedName>
</protein>
<dbReference type="Pfam" id="PF13202">
    <property type="entry name" value="EF-hand_5"/>
    <property type="match status" value="1"/>
</dbReference>
<proteinExistence type="predicted"/>
<dbReference type="SUPFAM" id="SSF47473">
    <property type="entry name" value="EF-hand"/>
    <property type="match status" value="1"/>
</dbReference>
<dbReference type="Gene3D" id="1.10.238.10">
    <property type="entry name" value="EF-hand"/>
    <property type="match status" value="1"/>
</dbReference>
<keyword evidence="4" id="KW-1185">Reference proteome</keyword>
<dbReference type="EMBL" id="JAUJYO010000019">
    <property type="protein sequence ID" value="KAK1288715.1"/>
    <property type="molecule type" value="Genomic_DNA"/>
</dbReference>
<dbReference type="InterPro" id="IPR018247">
    <property type="entry name" value="EF_Hand_1_Ca_BS"/>
</dbReference>
<dbReference type="PROSITE" id="PS50222">
    <property type="entry name" value="EF_HAND_2"/>
    <property type="match status" value="1"/>
</dbReference>
<feature type="domain" description="EF-hand" evidence="2">
    <location>
        <begin position="14"/>
        <end position="49"/>
    </location>
</feature>
<dbReference type="SMART" id="SM00054">
    <property type="entry name" value="EFh"/>
    <property type="match status" value="2"/>
</dbReference>
<evidence type="ECO:0000259" key="2">
    <source>
        <dbReference type="PROSITE" id="PS50222"/>
    </source>
</evidence>
<organism evidence="3 4">
    <name type="scientific">Acorus calamus</name>
    <name type="common">Sweet flag</name>
    <dbReference type="NCBI Taxonomy" id="4465"/>
    <lineage>
        <taxon>Eukaryota</taxon>
        <taxon>Viridiplantae</taxon>
        <taxon>Streptophyta</taxon>
        <taxon>Embryophyta</taxon>
        <taxon>Tracheophyta</taxon>
        <taxon>Spermatophyta</taxon>
        <taxon>Magnoliopsida</taxon>
        <taxon>Liliopsida</taxon>
        <taxon>Acoraceae</taxon>
        <taxon>Acorus</taxon>
    </lineage>
</organism>
<dbReference type="InterPro" id="IPR002048">
    <property type="entry name" value="EF_hand_dom"/>
</dbReference>
<dbReference type="Proteomes" id="UP001180020">
    <property type="component" value="Unassembled WGS sequence"/>
</dbReference>
<dbReference type="GO" id="GO:0005509">
    <property type="term" value="F:calcium ion binding"/>
    <property type="evidence" value="ECO:0007669"/>
    <property type="project" value="InterPro"/>
</dbReference>
<reference evidence="3" key="2">
    <citation type="submission" date="2023-06" db="EMBL/GenBank/DDBJ databases">
        <authorList>
            <person name="Ma L."/>
            <person name="Liu K.-W."/>
            <person name="Li Z."/>
            <person name="Hsiao Y.-Y."/>
            <person name="Qi Y."/>
            <person name="Fu T."/>
            <person name="Tang G."/>
            <person name="Zhang D."/>
            <person name="Sun W.-H."/>
            <person name="Liu D.-K."/>
            <person name="Li Y."/>
            <person name="Chen G.-Z."/>
            <person name="Liu X.-D."/>
            <person name="Liao X.-Y."/>
            <person name="Jiang Y.-T."/>
            <person name="Yu X."/>
            <person name="Hao Y."/>
            <person name="Huang J."/>
            <person name="Zhao X.-W."/>
            <person name="Ke S."/>
            <person name="Chen Y.-Y."/>
            <person name="Wu W.-L."/>
            <person name="Hsu J.-L."/>
            <person name="Lin Y.-F."/>
            <person name="Huang M.-D."/>
            <person name="Li C.-Y."/>
            <person name="Huang L."/>
            <person name="Wang Z.-W."/>
            <person name="Zhao X."/>
            <person name="Zhong W.-Y."/>
            <person name="Peng D.-H."/>
            <person name="Ahmad S."/>
            <person name="Lan S."/>
            <person name="Zhang J.-S."/>
            <person name="Tsai W.-C."/>
            <person name="Van De Peer Y."/>
            <person name="Liu Z.-J."/>
        </authorList>
    </citation>
    <scope>NUCLEOTIDE SEQUENCE</scope>
    <source>
        <strain evidence="3">CP</strain>
        <tissue evidence="3">Leaves</tissue>
    </source>
</reference>